<evidence type="ECO:0000313" key="1">
    <source>
        <dbReference type="EMBL" id="EZF55521.1"/>
    </source>
</evidence>
<sequence length="167" mass="18695">MGQSAVRAINTPILHVEARLGTNDGGTITRTDIVRDEVARWLIDNFAVLSIGQEIRTFGTETRQLAIFSGTNRMIHTGGFKGPHSTYLDSIRVIECSGMQCESETFRLDVVNLDIQAYQLRASEPENLSQDHDGEKQDEYSPQARVMPLPNKELDGIWESYDIPSVL</sequence>
<gene>
    <name evidence="1" type="ORF">H103_01909</name>
</gene>
<protein>
    <submittedName>
        <fullName evidence="1">Uncharacterized protein</fullName>
    </submittedName>
</protein>
<proteinExistence type="predicted"/>
<name>A0A022WBK4_TRIRU</name>
<dbReference type="AlphaFoldDB" id="A0A022WBK4"/>
<organism evidence="1">
    <name type="scientific">Trichophyton rubrum CBS 288.86</name>
    <dbReference type="NCBI Taxonomy" id="1215330"/>
    <lineage>
        <taxon>Eukaryota</taxon>
        <taxon>Fungi</taxon>
        <taxon>Dikarya</taxon>
        <taxon>Ascomycota</taxon>
        <taxon>Pezizomycotina</taxon>
        <taxon>Eurotiomycetes</taxon>
        <taxon>Eurotiomycetidae</taxon>
        <taxon>Onygenales</taxon>
        <taxon>Arthrodermataceae</taxon>
        <taxon>Trichophyton</taxon>
    </lineage>
</organism>
<reference evidence="1" key="1">
    <citation type="submission" date="2014-02" db="EMBL/GenBank/DDBJ databases">
        <title>The Genome Sequence of Trichophyton rubrum (morphotype fischeri) CBS 288.86.</title>
        <authorList>
            <consortium name="The Broad Institute Genomics Platform"/>
            <person name="Cuomo C.A."/>
            <person name="White T.C."/>
            <person name="Graser Y."/>
            <person name="Martinez-Rossi N."/>
            <person name="Heitman J."/>
            <person name="Young S.K."/>
            <person name="Zeng Q."/>
            <person name="Gargeya S."/>
            <person name="Abouelleil A."/>
            <person name="Alvarado L."/>
            <person name="Chapman S.B."/>
            <person name="Gainer-Dewar J."/>
            <person name="Goldberg J."/>
            <person name="Griggs A."/>
            <person name="Gujja S."/>
            <person name="Hansen M."/>
            <person name="Howarth C."/>
            <person name="Imamovic A."/>
            <person name="Larimer J."/>
            <person name="Martinez D."/>
            <person name="Murphy C."/>
            <person name="Pearson M.D."/>
            <person name="Persinoti G."/>
            <person name="Poon T."/>
            <person name="Priest M."/>
            <person name="Roberts A.D."/>
            <person name="Saif S."/>
            <person name="Shea T.D."/>
            <person name="Sykes S.N."/>
            <person name="Wortman J."/>
            <person name="Nusbaum C."/>
            <person name="Birren B."/>
        </authorList>
    </citation>
    <scope>NUCLEOTIDE SEQUENCE [LARGE SCALE GENOMIC DNA]</scope>
    <source>
        <strain evidence="1">CBS 288.86</strain>
    </source>
</reference>
<dbReference type="Pfam" id="PF23563">
    <property type="entry name" value="TRIP13_N"/>
    <property type="match status" value="1"/>
</dbReference>
<dbReference type="Proteomes" id="UP000023758">
    <property type="component" value="Unassembled WGS sequence"/>
</dbReference>
<accession>A0A022WBK4</accession>
<dbReference type="EMBL" id="KK207749">
    <property type="protein sequence ID" value="EZF55521.1"/>
    <property type="molecule type" value="Genomic_DNA"/>
</dbReference>
<dbReference type="HOGENOM" id="CLU_1595743_0_0_1"/>